<organism evidence="6 7">
    <name type="scientific">Novosphingobium hassiacum</name>
    <dbReference type="NCBI Taxonomy" id="173676"/>
    <lineage>
        <taxon>Bacteria</taxon>
        <taxon>Pseudomonadati</taxon>
        <taxon>Pseudomonadota</taxon>
        <taxon>Alphaproteobacteria</taxon>
        <taxon>Sphingomonadales</taxon>
        <taxon>Sphingomonadaceae</taxon>
        <taxon>Novosphingobium</taxon>
    </lineage>
</organism>
<keyword evidence="4" id="KW-1133">Transmembrane helix</keyword>
<comment type="subcellular location">
    <subcellularLocation>
        <location evidence="1">Endoplasmic reticulum membrane</location>
        <topology evidence="1">Single-pass membrane protein</topology>
    </subcellularLocation>
</comment>
<keyword evidence="3" id="KW-0256">Endoplasmic reticulum</keyword>
<keyword evidence="5" id="KW-0472">Membrane</keyword>
<dbReference type="RefSeq" id="WP_246385648.1">
    <property type="nucleotide sequence ID" value="NZ_JACICY010000003.1"/>
</dbReference>
<evidence type="ECO:0000256" key="1">
    <source>
        <dbReference type="ARBA" id="ARBA00004389"/>
    </source>
</evidence>
<keyword evidence="6" id="KW-0808">Transferase</keyword>
<evidence type="ECO:0000256" key="3">
    <source>
        <dbReference type="ARBA" id="ARBA00022824"/>
    </source>
</evidence>
<dbReference type="AlphaFoldDB" id="A0A7W5ZUV6"/>
<proteinExistence type="predicted"/>
<dbReference type="Pfam" id="PF08660">
    <property type="entry name" value="Alg14"/>
    <property type="match status" value="1"/>
</dbReference>
<dbReference type="GO" id="GO:0006488">
    <property type="term" value="P:dolichol-linked oligosaccharide biosynthetic process"/>
    <property type="evidence" value="ECO:0007669"/>
    <property type="project" value="InterPro"/>
</dbReference>
<dbReference type="Gene3D" id="3.40.50.2000">
    <property type="entry name" value="Glycogen Phosphorylase B"/>
    <property type="match status" value="1"/>
</dbReference>
<evidence type="ECO:0000313" key="7">
    <source>
        <dbReference type="Proteomes" id="UP000562395"/>
    </source>
</evidence>
<keyword evidence="7" id="KW-1185">Reference proteome</keyword>
<comment type="caution">
    <text evidence="6">The sequence shown here is derived from an EMBL/GenBank/DDBJ whole genome shotgun (WGS) entry which is preliminary data.</text>
</comment>
<evidence type="ECO:0000256" key="2">
    <source>
        <dbReference type="ARBA" id="ARBA00022692"/>
    </source>
</evidence>
<protein>
    <submittedName>
        <fullName evidence="6">UDP-N-acetylglucosamine:LPS N-acetylglucosamine transferase</fullName>
    </submittedName>
</protein>
<evidence type="ECO:0000256" key="5">
    <source>
        <dbReference type="ARBA" id="ARBA00023136"/>
    </source>
</evidence>
<dbReference type="EMBL" id="JACICY010000003">
    <property type="protein sequence ID" value="MBB3860408.1"/>
    <property type="molecule type" value="Genomic_DNA"/>
</dbReference>
<sequence>MMTKVLAAASAGGHWEQMMLLRPTLEQFQVHFATTLADLPKRAGITDATILPDCNQDQVFNSLRCLMAAAALVLRFRPDVVISTGAAPGFFCILAGRLIGARTLWIDSVANAEKLSMCGKLSRYFSSHCVTQWEHLAQDGRPAYIGNLL</sequence>
<reference evidence="6 7" key="1">
    <citation type="submission" date="2020-08" db="EMBL/GenBank/DDBJ databases">
        <title>Genomic Encyclopedia of Type Strains, Phase IV (KMG-IV): sequencing the most valuable type-strain genomes for metagenomic binning, comparative biology and taxonomic classification.</title>
        <authorList>
            <person name="Goeker M."/>
        </authorList>
    </citation>
    <scope>NUCLEOTIDE SEQUENCE [LARGE SCALE GENOMIC DNA]</scope>
    <source>
        <strain evidence="6 7">DSM 14552</strain>
    </source>
</reference>
<dbReference type="PANTHER" id="PTHR12154">
    <property type="entry name" value="GLYCOSYL TRANSFERASE-RELATED"/>
    <property type="match status" value="1"/>
</dbReference>
<keyword evidence="2" id="KW-0812">Transmembrane</keyword>
<name>A0A7W5ZUV6_9SPHN</name>
<dbReference type="Proteomes" id="UP000562395">
    <property type="component" value="Unassembled WGS sequence"/>
</dbReference>
<evidence type="ECO:0000256" key="4">
    <source>
        <dbReference type="ARBA" id="ARBA00022989"/>
    </source>
</evidence>
<dbReference type="GO" id="GO:0004577">
    <property type="term" value="F:N-acetylglucosaminyldiphosphodolichol N-acetylglucosaminyltransferase activity"/>
    <property type="evidence" value="ECO:0007669"/>
    <property type="project" value="TreeGrafter"/>
</dbReference>
<accession>A0A7W5ZUV6</accession>
<dbReference type="InterPro" id="IPR013969">
    <property type="entry name" value="Oligosacch_biosynth_Alg14"/>
</dbReference>
<gene>
    <name evidence="6" type="ORF">GGQ88_001674</name>
</gene>
<evidence type="ECO:0000313" key="6">
    <source>
        <dbReference type="EMBL" id="MBB3860408.1"/>
    </source>
</evidence>
<dbReference type="PANTHER" id="PTHR12154:SF4">
    <property type="entry name" value="UDP-N-ACETYLGLUCOSAMINE TRANSFERASE SUBUNIT ALG14 HOMOLOG"/>
    <property type="match status" value="1"/>
</dbReference>